<evidence type="ECO:0000313" key="8">
    <source>
        <dbReference type="Proteomes" id="UP001596119"/>
    </source>
</evidence>
<feature type="compositionally biased region" description="Low complexity" evidence="5">
    <location>
        <begin position="281"/>
        <end position="296"/>
    </location>
</feature>
<dbReference type="InterPro" id="IPR007630">
    <property type="entry name" value="RNA_pol_sigma70_r4"/>
</dbReference>
<dbReference type="PANTHER" id="PTHR30385">
    <property type="entry name" value="SIGMA FACTOR F FLAGELLAR"/>
    <property type="match status" value="1"/>
</dbReference>
<dbReference type="Pfam" id="PF04545">
    <property type="entry name" value="Sigma70_r4"/>
    <property type="match status" value="1"/>
</dbReference>
<sequence>MTRELTREVLPGRAGQADGQAASEYIGLMPALERYASLPPDHPDRPRLREELALGFLPVVRHVAARHARGYPGGLEDLVQVGTLGLLGALDRWDPELARGEFLGYLVPCVRGEILRYFRDRTWTMRVPRRLKDLTVAVRQVTGPLSQQLGRAPRPSELAAHLEVPVEEVIEALDAEANQHAGSLDAVLGEDDADNSVANRLGELDGTLDLVEYRHALRPMLDRLPERERTILLLRFFGELTQTQIAERIGISQMHVSRLLSRTLKRLRTELLEDPTERPACARSAAASGRATGAAG</sequence>
<feature type="region of interest" description="Disordered" evidence="5">
    <location>
        <begin position="275"/>
        <end position="296"/>
    </location>
</feature>
<evidence type="ECO:0000313" key="7">
    <source>
        <dbReference type="EMBL" id="MFC5948108.1"/>
    </source>
</evidence>
<dbReference type="Pfam" id="PF04542">
    <property type="entry name" value="Sigma70_r2"/>
    <property type="match status" value="1"/>
</dbReference>
<name>A0ABW1I5M8_9PSEU</name>
<protein>
    <submittedName>
        <fullName evidence="7">SigB/SigF/SigG family RNA polymerase sigma factor</fullName>
    </submittedName>
</protein>
<proteinExistence type="predicted"/>
<dbReference type="SUPFAM" id="SSF88946">
    <property type="entry name" value="Sigma2 domain of RNA polymerase sigma factors"/>
    <property type="match status" value="1"/>
</dbReference>
<evidence type="ECO:0000256" key="3">
    <source>
        <dbReference type="ARBA" id="ARBA00023125"/>
    </source>
</evidence>
<dbReference type="PRINTS" id="PR00046">
    <property type="entry name" value="SIGMA70FCT"/>
</dbReference>
<dbReference type="NCBIfam" id="TIGR02980">
    <property type="entry name" value="SigBFG"/>
    <property type="match status" value="1"/>
</dbReference>
<dbReference type="Pfam" id="PF04539">
    <property type="entry name" value="Sigma70_r3"/>
    <property type="match status" value="1"/>
</dbReference>
<dbReference type="EMBL" id="JBHSQK010000011">
    <property type="protein sequence ID" value="MFC5948108.1"/>
    <property type="molecule type" value="Genomic_DNA"/>
</dbReference>
<keyword evidence="1" id="KW-0805">Transcription regulation</keyword>
<dbReference type="InterPro" id="IPR007624">
    <property type="entry name" value="RNA_pol_sigma70_r3"/>
</dbReference>
<keyword evidence="4" id="KW-0804">Transcription</keyword>
<dbReference type="RefSeq" id="WP_379565164.1">
    <property type="nucleotide sequence ID" value="NZ_JBHSQK010000011.1"/>
</dbReference>
<dbReference type="InterPro" id="IPR000943">
    <property type="entry name" value="RNA_pol_sigma70"/>
</dbReference>
<evidence type="ECO:0000256" key="1">
    <source>
        <dbReference type="ARBA" id="ARBA00023015"/>
    </source>
</evidence>
<evidence type="ECO:0000256" key="2">
    <source>
        <dbReference type="ARBA" id="ARBA00023082"/>
    </source>
</evidence>
<accession>A0ABW1I5M8</accession>
<dbReference type="Gene3D" id="1.10.10.10">
    <property type="entry name" value="Winged helix-like DNA-binding domain superfamily/Winged helix DNA-binding domain"/>
    <property type="match status" value="2"/>
</dbReference>
<evidence type="ECO:0000256" key="5">
    <source>
        <dbReference type="SAM" id="MobiDB-lite"/>
    </source>
</evidence>
<dbReference type="InterPro" id="IPR014284">
    <property type="entry name" value="RNA_pol_sigma-70_dom"/>
</dbReference>
<keyword evidence="3" id="KW-0238">DNA-binding</keyword>
<dbReference type="NCBIfam" id="TIGR02937">
    <property type="entry name" value="sigma70-ECF"/>
    <property type="match status" value="1"/>
</dbReference>
<dbReference type="InterPro" id="IPR013324">
    <property type="entry name" value="RNA_pol_sigma_r3/r4-like"/>
</dbReference>
<dbReference type="PROSITE" id="PS00715">
    <property type="entry name" value="SIGMA70_1"/>
    <property type="match status" value="1"/>
</dbReference>
<keyword evidence="8" id="KW-1185">Reference proteome</keyword>
<dbReference type="PANTHER" id="PTHR30385:SF4">
    <property type="entry name" value="RNA POLYMERASE SIGMA-E FACTOR"/>
    <property type="match status" value="1"/>
</dbReference>
<comment type="caution">
    <text evidence="7">The sequence shown here is derived from an EMBL/GenBank/DDBJ whole genome shotgun (WGS) entry which is preliminary data.</text>
</comment>
<dbReference type="InterPro" id="IPR014322">
    <property type="entry name" value="RNA_pol_sigma-B/F/G"/>
</dbReference>
<organism evidence="7 8">
    <name type="scientific">Pseudonocardia lutea</name>
    <dbReference type="NCBI Taxonomy" id="2172015"/>
    <lineage>
        <taxon>Bacteria</taxon>
        <taxon>Bacillati</taxon>
        <taxon>Actinomycetota</taxon>
        <taxon>Actinomycetes</taxon>
        <taxon>Pseudonocardiales</taxon>
        <taxon>Pseudonocardiaceae</taxon>
        <taxon>Pseudonocardia</taxon>
    </lineage>
</organism>
<dbReference type="InterPro" id="IPR013325">
    <property type="entry name" value="RNA_pol_sigma_r2"/>
</dbReference>
<dbReference type="Proteomes" id="UP001596119">
    <property type="component" value="Unassembled WGS sequence"/>
</dbReference>
<dbReference type="Gene3D" id="1.10.1740.10">
    <property type="match status" value="1"/>
</dbReference>
<dbReference type="CDD" id="cd06171">
    <property type="entry name" value="Sigma70_r4"/>
    <property type="match status" value="1"/>
</dbReference>
<feature type="domain" description="RNA polymerase sigma-70" evidence="6">
    <location>
        <begin position="77"/>
        <end position="90"/>
    </location>
</feature>
<gene>
    <name evidence="7" type="ORF">ACFQH9_07450</name>
</gene>
<dbReference type="InterPro" id="IPR036388">
    <property type="entry name" value="WH-like_DNA-bd_sf"/>
</dbReference>
<dbReference type="SUPFAM" id="SSF88659">
    <property type="entry name" value="Sigma3 and sigma4 domains of RNA polymerase sigma factors"/>
    <property type="match status" value="2"/>
</dbReference>
<reference evidence="8" key="1">
    <citation type="journal article" date="2019" name="Int. J. Syst. Evol. Microbiol.">
        <title>The Global Catalogue of Microorganisms (GCM) 10K type strain sequencing project: providing services to taxonomists for standard genome sequencing and annotation.</title>
        <authorList>
            <consortium name="The Broad Institute Genomics Platform"/>
            <consortium name="The Broad Institute Genome Sequencing Center for Infectious Disease"/>
            <person name="Wu L."/>
            <person name="Ma J."/>
        </authorList>
    </citation>
    <scope>NUCLEOTIDE SEQUENCE [LARGE SCALE GENOMIC DNA]</scope>
    <source>
        <strain evidence="8">CGMCC 4.7397</strain>
    </source>
</reference>
<evidence type="ECO:0000259" key="6">
    <source>
        <dbReference type="PROSITE" id="PS00715"/>
    </source>
</evidence>
<keyword evidence="2" id="KW-0731">Sigma factor</keyword>
<evidence type="ECO:0000256" key="4">
    <source>
        <dbReference type="ARBA" id="ARBA00023163"/>
    </source>
</evidence>
<dbReference type="InterPro" id="IPR007627">
    <property type="entry name" value="RNA_pol_sigma70_r2"/>
</dbReference>